<protein>
    <recommendedName>
        <fullName evidence="4">Tail protein</fullName>
    </recommendedName>
</protein>
<evidence type="ECO:0000259" key="2">
    <source>
        <dbReference type="Pfam" id="PF20753"/>
    </source>
</evidence>
<dbReference type="EMBL" id="BK015176">
    <property type="protein sequence ID" value="DAD94316.1"/>
    <property type="molecule type" value="Genomic_DNA"/>
</dbReference>
<evidence type="ECO:0000259" key="1">
    <source>
        <dbReference type="Pfam" id="PF20195"/>
    </source>
</evidence>
<proteinExistence type="predicted"/>
<accession>A0A8S5NIU9</accession>
<feature type="domain" description="Phage tail-like C-terminal" evidence="2">
    <location>
        <begin position="138"/>
        <end position="269"/>
    </location>
</feature>
<dbReference type="Pfam" id="PF20753">
    <property type="entry name" value="DUF6558_C"/>
    <property type="match status" value="1"/>
</dbReference>
<sequence>MLINDFTFADKTLADFNCICCNFDSNSGIVEVGVELKLNQEKSSGSDWFNLYSATYDEPFTLPLSICVNMCNSDIDYLTVAQARKIQKWLSLKNKKFRINCSGYENIYWIGNFSAKQVMINDQIIGFNLTFTANTPYALQDDLLINCDLSANIRETEFEINSDKYGYINADYIITCKEAGDLTVSSYYVDQENKLLIIDRQFKIDNCSMGEIITINGASQLVTSNINGRQLGKDCNFLLPRLINTYQNVDETVKNRIVVNRPCTIKITYAPIAMIAYGYKG</sequence>
<dbReference type="InterPro" id="IPR048276">
    <property type="entry name" value="Phage_tail-like_C"/>
</dbReference>
<feature type="domain" description="DUF6558" evidence="1">
    <location>
        <begin position="1"/>
        <end position="134"/>
    </location>
</feature>
<reference evidence="3" key="1">
    <citation type="journal article" date="2021" name="Proc. Natl. Acad. Sci. U.S.A.">
        <title>A Catalog of Tens of Thousands of Viruses from Human Metagenomes Reveals Hidden Associations with Chronic Diseases.</title>
        <authorList>
            <person name="Tisza M.J."/>
            <person name="Buck C.B."/>
        </authorList>
    </citation>
    <scope>NUCLEOTIDE SEQUENCE</scope>
    <source>
        <strain evidence="3">CttFh17</strain>
    </source>
</reference>
<evidence type="ECO:0008006" key="4">
    <source>
        <dbReference type="Google" id="ProtNLM"/>
    </source>
</evidence>
<organism evidence="3">
    <name type="scientific">Siphoviridae sp. cttFh17</name>
    <dbReference type="NCBI Taxonomy" id="2826491"/>
    <lineage>
        <taxon>Viruses</taxon>
        <taxon>Duplodnaviria</taxon>
        <taxon>Heunggongvirae</taxon>
        <taxon>Uroviricota</taxon>
        <taxon>Caudoviricetes</taxon>
    </lineage>
</organism>
<name>A0A8S5NIU9_9CAUD</name>
<dbReference type="InterPro" id="IPR046688">
    <property type="entry name" value="DUF6558_N"/>
</dbReference>
<dbReference type="Pfam" id="PF20195">
    <property type="entry name" value="DUF6558"/>
    <property type="match status" value="1"/>
</dbReference>
<evidence type="ECO:0000313" key="3">
    <source>
        <dbReference type="EMBL" id="DAD94316.1"/>
    </source>
</evidence>